<keyword evidence="2" id="KW-1185">Reference proteome</keyword>
<gene>
    <name evidence="1" type="ORF">Enr17x_04570</name>
</gene>
<protein>
    <submittedName>
        <fullName evidence="1">Uncharacterized protein</fullName>
    </submittedName>
</protein>
<dbReference type="AlphaFoldDB" id="A0A518I5W1"/>
<evidence type="ECO:0000313" key="2">
    <source>
        <dbReference type="Proteomes" id="UP000318313"/>
    </source>
</evidence>
<evidence type="ECO:0000313" key="1">
    <source>
        <dbReference type="EMBL" id="QDV48445.1"/>
    </source>
</evidence>
<sequence length="163" mass="17153">MPNSNPVCEPPFDPVTTPCCNVAVPTYLNVTLKNVTGCGVLEGVKLTLKSQDDGGHTWTSIPVGGWPFAGTYVYCGNGGLLISSLLECTSFSNSWSLDIIISPFQSCPVHSGEQSISALYIGTCNPINLEFTGFSFPQSGSPTFNTCNCCASQVITLDAKVGS</sequence>
<organism evidence="1 2">
    <name type="scientific">Gimesia fumaroli</name>
    <dbReference type="NCBI Taxonomy" id="2527976"/>
    <lineage>
        <taxon>Bacteria</taxon>
        <taxon>Pseudomonadati</taxon>
        <taxon>Planctomycetota</taxon>
        <taxon>Planctomycetia</taxon>
        <taxon>Planctomycetales</taxon>
        <taxon>Planctomycetaceae</taxon>
        <taxon>Gimesia</taxon>
    </lineage>
</organism>
<dbReference type="KEGG" id="gfm:Enr17x_04570"/>
<proteinExistence type="predicted"/>
<dbReference type="Proteomes" id="UP000318313">
    <property type="component" value="Chromosome"/>
</dbReference>
<reference evidence="1 2" key="1">
    <citation type="submission" date="2019-03" db="EMBL/GenBank/DDBJ databases">
        <title>Deep-cultivation of Planctomycetes and their phenomic and genomic characterization uncovers novel biology.</title>
        <authorList>
            <person name="Wiegand S."/>
            <person name="Jogler M."/>
            <person name="Boedeker C."/>
            <person name="Pinto D."/>
            <person name="Vollmers J."/>
            <person name="Rivas-Marin E."/>
            <person name="Kohn T."/>
            <person name="Peeters S.H."/>
            <person name="Heuer A."/>
            <person name="Rast P."/>
            <person name="Oberbeckmann S."/>
            <person name="Bunk B."/>
            <person name="Jeske O."/>
            <person name="Meyerdierks A."/>
            <person name="Storesund J.E."/>
            <person name="Kallscheuer N."/>
            <person name="Luecker S."/>
            <person name="Lage O.M."/>
            <person name="Pohl T."/>
            <person name="Merkel B.J."/>
            <person name="Hornburger P."/>
            <person name="Mueller R.-W."/>
            <person name="Bruemmer F."/>
            <person name="Labrenz M."/>
            <person name="Spormann A.M."/>
            <person name="Op den Camp H."/>
            <person name="Overmann J."/>
            <person name="Amann R."/>
            <person name="Jetten M.S.M."/>
            <person name="Mascher T."/>
            <person name="Medema M.H."/>
            <person name="Devos D.P."/>
            <person name="Kaster A.-K."/>
            <person name="Ovreas L."/>
            <person name="Rohde M."/>
            <person name="Galperin M.Y."/>
            <person name="Jogler C."/>
        </authorList>
    </citation>
    <scope>NUCLEOTIDE SEQUENCE [LARGE SCALE GENOMIC DNA]</scope>
    <source>
        <strain evidence="1 2">Enr17</strain>
    </source>
</reference>
<name>A0A518I5W1_9PLAN</name>
<accession>A0A518I5W1</accession>
<dbReference type="EMBL" id="CP037452">
    <property type="protein sequence ID" value="QDV48445.1"/>
    <property type="molecule type" value="Genomic_DNA"/>
</dbReference>